<dbReference type="VEuPathDB" id="TriTrypDB:TvY486_0502680"/>
<reference evidence="1" key="1">
    <citation type="journal article" date="2012" name="Proc. Natl. Acad. Sci. U.S.A.">
        <title>Antigenic diversity is generated by distinct evolutionary mechanisms in African trypanosome species.</title>
        <authorList>
            <person name="Jackson A.P."/>
            <person name="Berry A."/>
            <person name="Aslett M."/>
            <person name="Allison H.C."/>
            <person name="Burton P."/>
            <person name="Vavrova-Anderson J."/>
            <person name="Brown R."/>
            <person name="Browne H."/>
            <person name="Corton N."/>
            <person name="Hauser H."/>
            <person name="Gamble J."/>
            <person name="Gilderthorp R."/>
            <person name="Marcello L."/>
            <person name="McQuillan J."/>
            <person name="Otto T.D."/>
            <person name="Quail M.A."/>
            <person name="Sanders M.J."/>
            <person name="van Tonder A."/>
            <person name="Ginger M.L."/>
            <person name="Field M.C."/>
            <person name="Barry J.D."/>
            <person name="Hertz-Fowler C."/>
            <person name="Berriman M."/>
        </authorList>
    </citation>
    <scope>NUCLEOTIDE SEQUENCE</scope>
    <source>
        <strain evidence="1">Y486</strain>
    </source>
</reference>
<sequence length="109" mass="11784">MSGQVGHLMCLGAGRIMHTNCAHTHKSRAPLCTHTCVHVCVMLSCWWWDTGIKQVGTVRKGSWSEMNFPTCATDGRETQTGCSDPVGWRLVVRAKVGDGGWALPLSDGG</sequence>
<proteinExistence type="predicted"/>
<dbReference type="AlphaFoldDB" id="G0TVV0"/>
<dbReference type="EMBL" id="HE573021">
    <property type="protein sequence ID" value="CCC48066.1"/>
    <property type="molecule type" value="Genomic_DNA"/>
</dbReference>
<evidence type="ECO:0000313" key="1">
    <source>
        <dbReference type="EMBL" id="CCC48066.1"/>
    </source>
</evidence>
<name>G0TVV0_TRYVY</name>
<protein>
    <submittedName>
        <fullName evidence="1">Uncharacterized protein</fullName>
    </submittedName>
</protein>
<gene>
    <name evidence="1" type="ORF">TVY486_0502680</name>
</gene>
<accession>G0TVV0</accession>
<organism evidence="1">
    <name type="scientific">Trypanosoma vivax (strain Y486)</name>
    <dbReference type="NCBI Taxonomy" id="1055687"/>
    <lineage>
        <taxon>Eukaryota</taxon>
        <taxon>Discoba</taxon>
        <taxon>Euglenozoa</taxon>
        <taxon>Kinetoplastea</taxon>
        <taxon>Metakinetoplastina</taxon>
        <taxon>Trypanosomatida</taxon>
        <taxon>Trypanosomatidae</taxon>
        <taxon>Trypanosoma</taxon>
        <taxon>Duttonella</taxon>
    </lineage>
</organism>